<sequence>MITYVTMLRGINVSGTKKVRMQELEKLYQGLDLENVRTYIQSGNVVFTSSHSDADYLAELITKALYKEYTFDIPVFISTATDLEAVITRNPFLQRHNIEKDKLHVTFLQHAPALQAIEKCQALTFEPDEFVMDDKVIYLYCPNGYGRTKLTNTFFERKLQVMATTRNWRTMNELLRIAHQKLGLA</sequence>
<dbReference type="PANTHER" id="PTHR36439:SF1">
    <property type="entry name" value="DUF1697 DOMAIN-CONTAINING PROTEIN"/>
    <property type="match status" value="1"/>
</dbReference>
<organism evidence="1 2">
    <name type="scientific">Rhodocytophaga aerolata</name>
    <dbReference type="NCBI Taxonomy" id="455078"/>
    <lineage>
        <taxon>Bacteria</taxon>
        <taxon>Pseudomonadati</taxon>
        <taxon>Bacteroidota</taxon>
        <taxon>Cytophagia</taxon>
        <taxon>Cytophagales</taxon>
        <taxon>Rhodocytophagaceae</taxon>
        <taxon>Rhodocytophaga</taxon>
    </lineage>
</organism>
<gene>
    <name evidence="1" type="ORF">Q0590_03295</name>
</gene>
<protein>
    <submittedName>
        <fullName evidence="1">DUF1697 domain-containing protein</fullName>
    </submittedName>
</protein>
<dbReference type="Proteomes" id="UP001168528">
    <property type="component" value="Unassembled WGS sequence"/>
</dbReference>
<dbReference type="InterPro" id="IPR012545">
    <property type="entry name" value="DUF1697"/>
</dbReference>
<dbReference type="EMBL" id="JAUKPO010000001">
    <property type="protein sequence ID" value="MDO1445257.1"/>
    <property type="molecule type" value="Genomic_DNA"/>
</dbReference>
<reference evidence="1" key="1">
    <citation type="submission" date="2023-07" db="EMBL/GenBank/DDBJ databases">
        <title>The genome sequence of Rhodocytophaga aerolata KACC 12507.</title>
        <authorList>
            <person name="Zhang X."/>
        </authorList>
    </citation>
    <scope>NUCLEOTIDE SEQUENCE</scope>
    <source>
        <strain evidence="1">KACC 12507</strain>
    </source>
</reference>
<keyword evidence="2" id="KW-1185">Reference proteome</keyword>
<dbReference type="PIRSF" id="PIRSF008502">
    <property type="entry name" value="UCP008502"/>
    <property type="match status" value="1"/>
</dbReference>
<accession>A0ABT8R3B5</accession>
<dbReference type="PANTHER" id="PTHR36439">
    <property type="entry name" value="BLL4334 PROTEIN"/>
    <property type="match status" value="1"/>
</dbReference>
<name>A0ABT8R3B5_9BACT</name>
<dbReference type="SUPFAM" id="SSF160379">
    <property type="entry name" value="SP0830-like"/>
    <property type="match status" value="1"/>
</dbReference>
<dbReference type="RefSeq" id="WP_302036047.1">
    <property type="nucleotide sequence ID" value="NZ_JAUKPO010000001.1"/>
</dbReference>
<evidence type="ECO:0000313" key="1">
    <source>
        <dbReference type="EMBL" id="MDO1445257.1"/>
    </source>
</evidence>
<comment type="caution">
    <text evidence="1">The sequence shown here is derived from an EMBL/GenBank/DDBJ whole genome shotgun (WGS) entry which is preliminary data.</text>
</comment>
<dbReference type="Gene3D" id="3.30.70.1280">
    <property type="entry name" value="SP0830-like domains"/>
    <property type="match status" value="1"/>
</dbReference>
<dbReference type="Pfam" id="PF08002">
    <property type="entry name" value="DUF1697"/>
    <property type="match status" value="1"/>
</dbReference>
<proteinExistence type="predicted"/>
<evidence type="ECO:0000313" key="2">
    <source>
        <dbReference type="Proteomes" id="UP001168528"/>
    </source>
</evidence>